<evidence type="ECO:0000256" key="2">
    <source>
        <dbReference type="SAM" id="MobiDB-lite"/>
    </source>
</evidence>
<dbReference type="PANTHER" id="PTHR13384">
    <property type="entry name" value="G PATCH DOMAIN-CONTAINING PROTEIN 1"/>
    <property type="match status" value="1"/>
</dbReference>
<gene>
    <name evidence="3" type="ORF">PACLA_8A052971</name>
</gene>
<dbReference type="AlphaFoldDB" id="A0A6S7HFY1"/>
<keyword evidence="4" id="KW-1185">Reference proteome</keyword>
<comment type="caution">
    <text evidence="3">The sequence shown here is derived from an EMBL/GenBank/DDBJ whole genome shotgun (WGS) entry which is preliminary data.</text>
</comment>
<dbReference type="EMBL" id="CACRXK020004614">
    <property type="protein sequence ID" value="CAB4003376.1"/>
    <property type="molecule type" value="Genomic_DNA"/>
</dbReference>
<dbReference type="Pfam" id="PF07713">
    <property type="entry name" value="DUF1604"/>
    <property type="match status" value="1"/>
</dbReference>
<comment type="similarity">
    <text evidence="1">Belongs to the GPATCH1 family.</text>
</comment>
<proteinExistence type="inferred from homology"/>
<dbReference type="GO" id="GO:0006397">
    <property type="term" value="P:mRNA processing"/>
    <property type="evidence" value="ECO:0007669"/>
    <property type="project" value="InterPro"/>
</dbReference>
<protein>
    <submittedName>
        <fullName evidence="3">G patch domain-containing 1</fullName>
    </submittedName>
</protein>
<dbReference type="InterPro" id="IPR000467">
    <property type="entry name" value="G_patch_dom"/>
</dbReference>
<feature type="region of interest" description="Disordered" evidence="2">
    <location>
        <begin position="488"/>
        <end position="507"/>
    </location>
</feature>
<dbReference type="GO" id="GO:0003723">
    <property type="term" value="F:RNA binding"/>
    <property type="evidence" value="ECO:0007669"/>
    <property type="project" value="TreeGrafter"/>
</dbReference>
<evidence type="ECO:0000313" key="3">
    <source>
        <dbReference type="EMBL" id="CAB4003376.1"/>
    </source>
</evidence>
<evidence type="ECO:0000313" key="4">
    <source>
        <dbReference type="Proteomes" id="UP001152795"/>
    </source>
</evidence>
<dbReference type="Pfam" id="PF01585">
    <property type="entry name" value="G-patch"/>
    <property type="match status" value="1"/>
</dbReference>
<dbReference type="PROSITE" id="PS50174">
    <property type="entry name" value="G_PATCH"/>
    <property type="match status" value="1"/>
</dbReference>
<dbReference type="OrthoDB" id="20507at2759"/>
<feature type="compositionally biased region" description="Low complexity" evidence="2">
    <location>
        <begin position="497"/>
        <end position="506"/>
    </location>
</feature>
<dbReference type="Pfam" id="PF26093">
    <property type="entry name" value="HTH_TGH"/>
    <property type="match status" value="1"/>
</dbReference>
<name>A0A6S7HFY1_PARCT</name>
<dbReference type="InterPro" id="IPR011666">
    <property type="entry name" value="DUF1604"/>
</dbReference>
<dbReference type="GO" id="GO:0005634">
    <property type="term" value="C:nucleus"/>
    <property type="evidence" value="ECO:0007669"/>
    <property type="project" value="TreeGrafter"/>
</dbReference>
<dbReference type="PANTHER" id="PTHR13384:SF19">
    <property type="entry name" value="G PATCH DOMAIN-CONTAINING PROTEIN 1"/>
    <property type="match status" value="1"/>
</dbReference>
<accession>A0A6S7HFY1</accession>
<reference evidence="3" key="1">
    <citation type="submission" date="2020-04" db="EMBL/GenBank/DDBJ databases">
        <authorList>
            <person name="Alioto T."/>
            <person name="Alioto T."/>
            <person name="Gomez Garrido J."/>
        </authorList>
    </citation>
    <scope>NUCLEOTIDE SEQUENCE</scope>
    <source>
        <strain evidence="3">A484AB</strain>
    </source>
</reference>
<dbReference type="Proteomes" id="UP001152795">
    <property type="component" value="Unassembled WGS sequence"/>
</dbReference>
<organism evidence="3 4">
    <name type="scientific">Paramuricea clavata</name>
    <name type="common">Red gorgonian</name>
    <name type="synonym">Violescent sea-whip</name>
    <dbReference type="NCBI Taxonomy" id="317549"/>
    <lineage>
        <taxon>Eukaryota</taxon>
        <taxon>Metazoa</taxon>
        <taxon>Cnidaria</taxon>
        <taxon>Anthozoa</taxon>
        <taxon>Octocorallia</taxon>
        <taxon>Malacalcyonacea</taxon>
        <taxon>Plexauridae</taxon>
        <taxon>Paramuricea</taxon>
    </lineage>
</organism>
<evidence type="ECO:0000256" key="1">
    <source>
        <dbReference type="ARBA" id="ARBA00008600"/>
    </source>
</evidence>
<sequence length="658" mass="73636">MAAEEESFVSIGRAFDVPDEDAPKKKALPVHEQYATDNDGRRRFHGAFTGGFSAGYFNTVGSKEGWKPSTFVSSRLKRFESSRQKPEDFMDEEDLGEFGIAPRNVETTKLFSREHESEEKRNEPVVSTSGVSFDSMMKYALQDLVVPCRMSIGVKLLKRMGWKEGQGIGPRVRQLPKKKVYGCVLPPCPAANEKGDNEHDIYAEGLLFAPKDTMTIKFTPKDNLHGIGYKGMLAPKPMEISKPGFSGNLKIKGQAFGVGAFEDDDEDVYSQDSITNYDIELHDRKPLHTDLHGWTGPPGQAIKGGALSLFAKASKPKPANKAFPPPSIPGGYQPFIDVKETYDVKKDETSMAQLTSEARGKLLGEQPLQKTTKSVFDLMSKDDRERITSTKKTLQTNSPLVKNSLTQQCSNVRAVGFQPFAKDPAKQARYDSFLESRKSHGIESNTSNELRCGLTEWEREREKEEFSRAAMLYQPLKGDIAARFMGGRNIDDDASDKSPSQTSQSSGNVQKTLNFTMLTKKTLVSKDQYSDCILIQYLNSDLVFAGVKLATMVKIIKQSFNVYISSTTQHEKHSAIWSLKHTCKITHNIYKIYRSTHTYAHIEIVPKFAYMKTSPIKRHAPYEIGKSYIIYLASIYSGTQLIESTLRTLDCGLMTLCL</sequence>